<dbReference type="AlphaFoldDB" id="A0AAV4UP68"/>
<evidence type="ECO:0000313" key="2">
    <source>
        <dbReference type="Proteomes" id="UP001054945"/>
    </source>
</evidence>
<name>A0AAV4UP68_CAEEX</name>
<proteinExistence type="predicted"/>
<reference evidence="1 2" key="1">
    <citation type="submission" date="2021-06" db="EMBL/GenBank/DDBJ databases">
        <title>Caerostris extrusa draft genome.</title>
        <authorList>
            <person name="Kono N."/>
            <person name="Arakawa K."/>
        </authorList>
    </citation>
    <scope>NUCLEOTIDE SEQUENCE [LARGE SCALE GENOMIC DNA]</scope>
</reference>
<dbReference type="Proteomes" id="UP001054945">
    <property type="component" value="Unassembled WGS sequence"/>
</dbReference>
<protein>
    <submittedName>
        <fullName evidence="1">Uncharacterized protein</fullName>
    </submittedName>
</protein>
<accession>A0AAV4UP68</accession>
<keyword evidence="2" id="KW-1185">Reference proteome</keyword>
<sequence>MHSFRSCVHGGFGMTVRLPQTIPHAAIIYLFYVNLASRGVTPSVLEGWTAADELVQVESVMHGNLLFKTDRL</sequence>
<gene>
    <name evidence="1" type="ORF">CEXT_169841</name>
</gene>
<evidence type="ECO:0000313" key="1">
    <source>
        <dbReference type="EMBL" id="GIY59220.1"/>
    </source>
</evidence>
<comment type="caution">
    <text evidence="1">The sequence shown here is derived from an EMBL/GenBank/DDBJ whole genome shotgun (WGS) entry which is preliminary data.</text>
</comment>
<dbReference type="EMBL" id="BPLR01013179">
    <property type="protein sequence ID" value="GIY59220.1"/>
    <property type="molecule type" value="Genomic_DNA"/>
</dbReference>
<organism evidence="1 2">
    <name type="scientific">Caerostris extrusa</name>
    <name type="common">Bark spider</name>
    <name type="synonym">Caerostris bankana</name>
    <dbReference type="NCBI Taxonomy" id="172846"/>
    <lineage>
        <taxon>Eukaryota</taxon>
        <taxon>Metazoa</taxon>
        <taxon>Ecdysozoa</taxon>
        <taxon>Arthropoda</taxon>
        <taxon>Chelicerata</taxon>
        <taxon>Arachnida</taxon>
        <taxon>Araneae</taxon>
        <taxon>Araneomorphae</taxon>
        <taxon>Entelegynae</taxon>
        <taxon>Araneoidea</taxon>
        <taxon>Araneidae</taxon>
        <taxon>Caerostris</taxon>
    </lineage>
</organism>